<feature type="chain" id="PRO_5035915168" description="Transmembrane protein" evidence="2">
    <location>
        <begin position="16"/>
        <end position="573"/>
    </location>
</feature>
<proteinExistence type="predicted"/>
<name>A0A8S1K6V9_9CILI</name>
<keyword evidence="4" id="KW-1185">Reference proteome</keyword>
<dbReference type="AlphaFoldDB" id="A0A8S1K6V9"/>
<dbReference type="EMBL" id="CAJJDN010000003">
    <property type="protein sequence ID" value="CAD8048031.1"/>
    <property type="molecule type" value="Genomic_DNA"/>
</dbReference>
<keyword evidence="1" id="KW-1133">Transmembrane helix</keyword>
<comment type="caution">
    <text evidence="3">The sequence shown here is derived from an EMBL/GenBank/DDBJ whole genome shotgun (WGS) entry which is preliminary data.</text>
</comment>
<keyword evidence="1" id="KW-0812">Transmembrane</keyword>
<accession>A0A8S1K6V9</accession>
<evidence type="ECO:0000313" key="4">
    <source>
        <dbReference type="Proteomes" id="UP000692954"/>
    </source>
</evidence>
<dbReference type="OrthoDB" id="297940at2759"/>
<gene>
    <name evidence="3" type="ORF">PSON_ATCC_30995.1.T0030041</name>
</gene>
<evidence type="ECO:0008006" key="5">
    <source>
        <dbReference type="Google" id="ProtNLM"/>
    </source>
</evidence>
<evidence type="ECO:0000313" key="3">
    <source>
        <dbReference type="EMBL" id="CAD8048031.1"/>
    </source>
</evidence>
<reference evidence="3" key="1">
    <citation type="submission" date="2021-01" db="EMBL/GenBank/DDBJ databases">
        <authorList>
            <consortium name="Genoscope - CEA"/>
            <person name="William W."/>
        </authorList>
    </citation>
    <scope>NUCLEOTIDE SEQUENCE</scope>
</reference>
<evidence type="ECO:0000256" key="1">
    <source>
        <dbReference type="SAM" id="Phobius"/>
    </source>
</evidence>
<dbReference type="Proteomes" id="UP000692954">
    <property type="component" value="Unassembled WGS sequence"/>
</dbReference>
<protein>
    <recommendedName>
        <fullName evidence="5">Transmembrane protein</fullName>
    </recommendedName>
</protein>
<evidence type="ECO:0000256" key="2">
    <source>
        <dbReference type="SAM" id="SignalP"/>
    </source>
</evidence>
<sequence>MFYLSLLFLINICQGELEIVEIKESSETFITHLGEPNIIYQMPEADDALLMPFQQNSFCQIRQQTVQTETQQFTIIQQDDFKDYEFEMDTPLNFREFVGMVHINDGMLAITSDDIAYLIKFNYDNVLQKQGFTMYGNAKDFAGVTWKANLQPVIPSIKAREELPQLVYSKKNNWAFVLYSDSAQYFSVKEMENNFKSMIVSQIQNWVKREQRGLTKEIDGYLFSAVGKEGMDIYEITETEVFHKQTVTFKDFNLKNELLDLKDFSIVKVKDGQYQLYLLDAKLGLILAYMFVNQVGFQFEIIIQVESQKGGIAVDTKNGKNLFAAYEVNGNYFYIEYLVNFNEKSCSIITKKESNYRIVDVDATDEFAIISGVNHHQIVFNNGYDVLAPHKEKIMFTQIGMRDFQFFQYTYEEDKLKVANQDEYQYDDFFFGVTATNAFLTKFRFVPARVVCFSDNNAHRSLKQYYTLQYNQSYSVNNNISPNKIIRRTKNFTVQVVTTYLFSQQWKLIRILLIVLGVIILTSIGVVIYQFRQFRIQEQNLDTEIDSFKQKPVDDSGIKLNDSSVIIKVQKIE</sequence>
<keyword evidence="1" id="KW-0472">Membrane</keyword>
<organism evidence="3 4">
    <name type="scientific">Paramecium sonneborni</name>
    <dbReference type="NCBI Taxonomy" id="65129"/>
    <lineage>
        <taxon>Eukaryota</taxon>
        <taxon>Sar</taxon>
        <taxon>Alveolata</taxon>
        <taxon>Ciliophora</taxon>
        <taxon>Intramacronucleata</taxon>
        <taxon>Oligohymenophorea</taxon>
        <taxon>Peniculida</taxon>
        <taxon>Parameciidae</taxon>
        <taxon>Paramecium</taxon>
    </lineage>
</organism>
<feature type="signal peptide" evidence="2">
    <location>
        <begin position="1"/>
        <end position="15"/>
    </location>
</feature>
<keyword evidence="2" id="KW-0732">Signal</keyword>
<feature type="transmembrane region" description="Helical" evidence="1">
    <location>
        <begin position="508"/>
        <end position="529"/>
    </location>
</feature>